<accession>A0A151X783</accession>
<evidence type="ECO:0000313" key="2">
    <source>
        <dbReference type="Proteomes" id="UP000075809"/>
    </source>
</evidence>
<organism evidence="1 2">
    <name type="scientific">Mycetomoellerius zeteki</name>
    <dbReference type="NCBI Taxonomy" id="64791"/>
    <lineage>
        <taxon>Eukaryota</taxon>
        <taxon>Metazoa</taxon>
        <taxon>Ecdysozoa</taxon>
        <taxon>Arthropoda</taxon>
        <taxon>Hexapoda</taxon>
        <taxon>Insecta</taxon>
        <taxon>Pterygota</taxon>
        <taxon>Neoptera</taxon>
        <taxon>Endopterygota</taxon>
        <taxon>Hymenoptera</taxon>
        <taxon>Apocrita</taxon>
        <taxon>Aculeata</taxon>
        <taxon>Formicoidea</taxon>
        <taxon>Formicidae</taxon>
        <taxon>Myrmicinae</taxon>
        <taxon>Mycetomoellerius</taxon>
    </lineage>
</organism>
<dbReference type="EMBL" id="KQ982454">
    <property type="protein sequence ID" value="KYQ56170.1"/>
    <property type="molecule type" value="Genomic_DNA"/>
</dbReference>
<sequence length="117" mass="14119">MGQGVLRKQSVQSGYSLDERAYGRGWNTNRNWNSTNTVYRARRWCTRYIAPRRSRDKSEIYVIPIVAHKYWVYCIRYFKAFPIQASNCESEEIQRCNLSLRYFRNETYRTNVAVRMK</sequence>
<gene>
    <name evidence="1" type="ORF">ALC60_04909</name>
</gene>
<dbReference type="Proteomes" id="UP000075809">
    <property type="component" value="Unassembled WGS sequence"/>
</dbReference>
<dbReference type="AlphaFoldDB" id="A0A151X783"/>
<proteinExistence type="predicted"/>
<reference evidence="1 2" key="1">
    <citation type="submission" date="2015-09" db="EMBL/GenBank/DDBJ databases">
        <title>Trachymyrmex zeteki WGS genome.</title>
        <authorList>
            <person name="Nygaard S."/>
            <person name="Hu H."/>
            <person name="Boomsma J."/>
            <person name="Zhang G."/>
        </authorList>
    </citation>
    <scope>NUCLEOTIDE SEQUENCE [LARGE SCALE GENOMIC DNA]</scope>
    <source>
        <strain evidence="1">Tzet28-1</strain>
        <tissue evidence="1">Whole body</tissue>
    </source>
</reference>
<evidence type="ECO:0000313" key="1">
    <source>
        <dbReference type="EMBL" id="KYQ56170.1"/>
    </source>
</evidence>
<keyword evidence="2" id="KW-1185">Reference proteome</keyword>
<protein>
    <submittedName>
        <fullName evidence="1">Uncharacterized protein</fullName>
    </submittedName>
</protein>
<name>A0A151X783_9HYME</name>